<gene>
    <name evidence="1" type="ORF">HYG87_02410</name>
</gene>
<dbReference type="Proteomes" id="UP000681041">
    <property type="component" value="Chromosome"/>
</dbReference>
<dbReference type="InterPro" id="IPR002837">
    <property type="entry name" value="DUF123"/>
</dbReference>
<keyword evidence="2" id="KW-1185">Reference proteome</keyword>
<dbReference type="EMBL" id="CP058560">
    <property type="protein sequence ID" value="QUH22702.1"/>
    <property type="molecule type" value="Genomic_DNA"/>
</dbReference>
<proteinExistence type="predicted"/>
<dbReference type="CDD" id="cd10441">
    <property type="entry name" value="GIY-YIG_COG1833"/>
    <property type="match status" value="1"/>
</dbReference>
<reference evidence="1" key="1">
    <citation type="submission" date="2020-07" db="EMBL/GenBank/DDBJ databases">
        <title>Methanobacterium. sp. MethCan genome.</title>
        <authorList>
            <person name="Postec A."/>
            <person name="Quemeneur M."/>
        </authorList>
    </citation>
    <scope>NUCLEOTIDE SEQUENCE</scope>
    <source>
        <strain evidence="1">MethCAN</strain>
    </source>
</reference>
<name>A0A8T8K483_9EURY</name>
<dbReference type="KEGG" id="meme:HYG87_02410"/>
<organism evidence="1 2">
    <name type="scientific">Methanobacterium alkalithermotolerans</name>
    <dbReference type="NCBI Taxonomy" id="2731220"/>
    <lineage>
        <taxon>Archaea</taxon>
        <taxon>Methanobacteriati</taxon>
        <taxon>Methanobacteriota</taxon>
        <taxon>Methanomada group</taxon>
        <taxon>Methanobacteria</taxon>
        <taxon>Methanobacteriales</taxon>
        <taxon>Methanobacteriaceae</taxon>
        <taxon>Methanobacterium</taxon>
    </lineage>
</organism>
<dbReference type="OrthoDB" id="17296at2157"/>
<accession>A0A8T8K483</accession>
<dbReference type="AlphaFoldDB" id="A0A8T8K483"/>
<dbReference type="PANTHER" id="PTHR37460">
    <property type="entry name" value="ENDONUCLEASE III"/>
    <property type="match status" value="1"/>
</dbReference>
<evidence type="ECO:0000313" key="2">
    <source>
        <dbReference type="Proteomes" id="UP000681041"/>
    </source>
</evidence>
<protein>
    <submittedName>
        <fullName evidence="1">GIY-YIG nuclease family protein</fullName>
    </submittedName>
</protein>
<dbReference type="PANTHER" id="PTHR37460:SF1">
    <property type="entry name" value="ENDONUCLEASE III"/>
    <property type="match status" value="1"/>
</dbReference>
<evidence type="ECO:0000313" key="1">
    <source>
        <dbReference type="EMBL" id="QUH22702.1"/>
    </source>
</evidence>
<sequence>MKGTYCLIIENKKECDLTVGKKGNFHFEKGFYVYVGSALNSLPGRIKRHLSSSKKLFWHVDYLLAAPHTRVIEVVFASNPHKVECAISSNISLKSKEIPGFGSSDCRCKSHLFYFKDSTESIKICKDSFLKNKLVPQDLSQLSLK</sequence>
<dbReference type="Pfam" id="PF01986">
    <property type="entry name" value="DUF123"/>
    <property type="match status" value="1"/>
</dbReference>
<dbReference type="GeneID" id="64819581"/>
<dbReference type="RefSeq" id="WP_211533649.1">
    <property type="nucleotide sequence ID" value="NZ_CP058560.1"/>
</dbReference>